<dbReference type="OMA" id="MAGLNKW"/>
<evidence type="ECO:0000256" key="3">
    <source>
        <dbReference type="ARBA" id="ARBA00022989"/>
    </source>
</evidence>
<evidence type="ECO:0000256" key="6">
    <source>
        <dbReference type="SAM" id="Phobius"/>
    </source>
</evidence>
<keyword evidence="2 6" id="KW-0812">Transmembrane</keyword>
<feature type="compositionally biased region" description="Polar residues" evidence="5">
    <location>
        <begin position="411"/>
        <end position="420"/>
    </location>
</feature>
<comment type="subcellular location">
    <subcellularLocation>
        <location evidence="1">Membrane</location>
        <topology evidence="1">Multi-pass membrane protein</topology>
    </subcellularLocation>
</comment>
<dbReference type="Proteomes" id="UP000626109">
    <property type="component" value="Unassembled WGS sequence"/>
</dbReference>
<sequence length="420" mass="45618">MLPEPPLRRRVNSVNSMQVSKTCSRDTKEKTEKKSADADSKTKTVAVVLAWFALNIAMGSSTKWIFVSGEICIEDQGCKFYKFPITITVIHMLFSWALCRIQIFWFRGGIKGGGLSFEKQLREIAPLSLCFALSVAMGNLSLKYIYPSFNQMLGAMSPLITVILAVVMERKSFPMRTWMSMPVICLGLGVCSAKELNFHALGTFYACGATVLRALKSIIQGRLLSPDQNMDSVTLLYYMAPLSALWLGGLALVMEGFEPIALLLVGFTVEPVGEGPQVTGAFYVMWLLVLSGLNACLLNLANFLVTAHTSAVTLQVLGNVKSCLSIAVSVAIFRNELTAEQALGVLTCLFGVWLYNQKSSGGSGRKQIAQQDQASEQELAEVSEAARNAGHKTGQELASEDQKGFHKVLTSGKSAPSSSP</sequence>
<dbReference type="GO" id="GO:0016020">
    <property type="term" value="C:membrane"/>
    <property type="evidence" value="ECO:0007669"/>
    <property type="project" value="UniProtKB-SubCell"/>
</dbReference>
<evidence type="ECO:0000313" key="8">
    <source>
        <dbReference type="EMBL" id="CAE8614066.1"/>
    </source>
</evidence>
<keyword evidence="4 6" id="KW-0472">Membrane</keyword>
<feature type="transmembrane region" description="Helical" evidence="6">
    <location>
        <begin position="44"/>
        <end position="65"/>
    </location>
</feature>
<evidence type="ECO:0000313" key="9">
    <source>
        <dbReference type="EMBL" id="CAE8685248.1"/>
    </source>
</evidence>
<gene>
    <name evidence="8" type="ORF">PGLA1383_LOCUS31799</name>
    <name evidence="9" type="ORF">PGLA2088_LOCUS24375</name>
</gene>
<feature type="transmembrane region" description="Helical" evidence="6">
    <location>
        <begin position="312"/>
        <end position="333"/>
    </location>
</feature>
<name>A0A813FMP3_POLGL</name>
<feature type="region of interest" description="Disordered" evidence="5">
    <location>
        <begin position="16"/>
        <end position="36"/>
    </location>
</feature>
<dbReference type="InterPro" id="IPR037185">
    <property type="entry name" value="EmrE-like"/>
</dbReference>
<protein>
    <recommendedName>
        <fullName evidence="7">Sugar phosphate transporter domain-containing protein</fullName>
    </recommendedName>
</protein>
<dbReference type="EMBL" id="CAJNNW010026429">
    <property type="protein sequence ID" value="CAE8685248.1"/>
    <property type="molecule type" value="Genomic_DNA"/>
</dbReference>
<feature type="transmembrane region" description="Helical" evidence="6">
    <location>
        <begin position="283"/>
        <end position="305"/>
    </location>
</feature>
<evidence type="ECO:0000256" key="4">
    <source>
        <dbReference type="ARBA" id="ARBA00023136"/>
    </source>
</evidence>
<dbReference type="Proteomes" id="UP000654075">
    <property type="component" value="Unassembled WGS sequence"/>
</dbReference>
<keyword evidence="3 6" id="KW-1133">Transmembrane helix</keyword>
<reference evidence="8" key="1">
    <citation type="submission" date="2021-02" db="EMBL/GenBank/DDBJ databases">
        <authorList>
            <person name="Dougan E. K."/>
            <person name="Rhodes N."/>
            <person name="Thang M."/>
            <person name="Chan C."/>
        </authorList>
    </citation>
    <scope>NUCLEOTIDE SEQUENCE</scope>
</reference>
<dbReference type="InterPro" id="IPR004853">
    <property type="entry name" value="Sugar_P_trans_dom"/>
</dbReference>
<proteinExistence type="predicted"/>
<evidence type="ECO:0000259" key="7">
    <source>
        <dbReference type="Pfam" id="PF03151"/>
    </source>
</evidence>
<feature type="transmembrane region" description="Helical" evidence="6">
    <location>
        <begin position="339"/>
        <end position="356"/>
    </location>
</feature>
<evidence type="ECO:0000256" key="2">
    <source>
        <dbReference type="ARBA" id="ARBA00022692"/>
    </source>
</evidence>
<accession>A0A813FMP3</accession>
<evidence type="ECO:0000256" key="5">
    <source>
        <dbReference type="SAM" id="MobiDB-lite"/>
    </source>
</evidence>
<organism evidence="8 10">
    <name type="scientific">Polarella glacialis</name>
    <name type="common">Dinoflagellate</name>
    <dbReference type="NCBI Taxonomy" id="89957"/>
    <lineage>
        <taxon>Eukaryota</taxon>
        <taxon>Sar</taxon>
        <taxon>Alveolata</taxon>
        <taxon>Dinophyceae</taxon>
        <taxon>Suessiales</taxon>
        <taxon>Suessiaceae</taxon>
        <taxon>Polarella</taxon>
    </lineage>
</organism>
<dbReference type="OrthoDB" id="10261634at2759"/>
<dbReference type="PANTHER" id="PTHR11132">
    <property type="entry name" value="SOLUTE CARRIER FAMILY 35"/>
    <property type="match status" value="1"/>
</dbReference>
<feature type="region of interest" description="Disordered" evidence="5">
    <location>
        <begin position="360"/>
        <end position="420"/>
    </location>
</feature>
<dbReference type="InterPro" id="IPR050186">
    <property type="entry name" value="TPT_transporter"/>
</dbReference>
<evidence type="ECO:0000256" key="1">
    <source>
        <dbReference type="ARBA" id="ARBA00004141"/>
    </source>
</evidence>
<feature type="transmembrane region" description="Helical" evidence="6">
    <location>
        <begin position="85"/>
        <end position="106"/>
    </location>
</feature>
<keyword evidence="10" id="KW-1185">Reference proteome</keyword>
<dbReference type="Pfam" id="PF03151">
    <property type="entry name" value="TPT"/>
    <property type="match status" value="1"/>
</dbReference>
<feature type="compositionally biased region" description="Basic and acidic residues" evidence="5">
    <location>
        <begin position="23"/>
        <end position="36"/>
    </location>
</feature>
<comment type="caution">
    <text evidence="8">The sequence shown here is derived from an EMBL/GenBank/DDBJ whole genome shotgun (WGS) entry which is preliminary data.</text>
</comment>
<feature type="domain" description="Sugar phosphate transporter" evidence="7">
    <location>
        <begin position="47"/>
        <end position="356"/>
    </location>
</feature>
<evidence type="ECO:0000313" key="10">
    <source>
        <dbReference type="Proteomes" id="UP000654075"/>
    </source>
</evidence>
<dbReference type="SUPFAM" id="SSF103481">
    <property type="entry name" value="Multidrug resistance efflux transporter EmrE"/>
    <property type="match status" value="1"/>
</dbReference>
<dbReference type="AlphaFoldDB" id="A0A813FMP3"/>
<feature type="transmembrane region" description="Helical" evidence="6">
    <location>
        <begin position="152"/>
        <end position="168"/>
    </location>
</feature>
<dbReference type="EMBL" id="CAJNNV010025361">
    <property type="protein sequence ID" value="CAE8614066.1"/>
    <property type="molecule type" value="Genomic_DNA"/>
</dbReference>